<reference evidence="2" key="1">
    <citation type="submission" date="2021-01" db="EMBL/GenBank/DDBJ databases">
        <authorList>
            <person name="Corre E."/>
            <person name="Pelletier E."/>
            <person name="Niang G."/>
            <person name="Scheremetjew M."/>
            <person name="Finn R."/>
            <person name="Kale V."/>
            <person name="Holt S."/>
            <person name="Cochrane G."/>
            <person name="Meng A."/>
            <person name="Brown T."/>
            <person name="Cohen L."/>
        </authorList>
    </citation>
    <scope>NUCLEOTIDE SEQUENCE</scope>
    <source>
        <strain evidence="2">SAG 11-49</strain>
    </source>
</reference>
<gene>
    <name evidence="2" type="ORF">CLEI1391_LOCUS8576</name>
</gene>
<name>A0A7S0RIA3_9CHLO</name>
<dbReference type="AlphaFoldDB" id="A0A7S0RIA3"/>
<dbReference type="EMBL" id="HBFB01015246">
    <property type="protein sequence ID" value="CAD8678546.1"/>
    <property type="molecule type" value="Transcribed_RNA"/>
</dbReference>
<evidence type="ECO:0000313" key="2">
    <source>
        <dbReference type="EMBL" id="CAD8678546.1"/>
    </source>
</evidence>
<feature type="compositionally biased region" description="Low complexity" evidence="1">
    <location>
        <begin position="58"/>
        <end position="80"/>
    </location>
</feature>
<sequence length="102" mass="10555">MLFGDDGCQAQSQGGGPLAQPDGSQRASAPGPPLHRPAPLHPITSCGRLQQIKDHRVATSSYASSHHSTPPPTAACARPTQQYEQGTGAPVCSSCKTARPVQ</sequence>
<proteinExistence type="predicted"/>
<accession>A0A7S0RIA3</accession>
<protein>
    <submittedName>
        <fullName evidence="2">Uncharacterized protein</fullName>
    </submittedName>
</protein>
<evidence type="ECO:0000256" key="1">
    <source>
        <dbReference type="SAM" id="MobiDB-lite"/>
    </source>
</evidence>
<feature type="region of interest" description="Disordered" evidence="1">
    <location>
        <begin position="1"/>
        <end position="102"/>
    </location>
</feature>
<feature type="compositionally biased region" description="Pro residues" evidence="1">
    <location>
        <begin position="30"/>
        <end position="40"/>
    </location>
</feature>
<organism evidence="2">
    <name type="scientific">Chlamydomonas leiostraca</name>
    <dbReference type="NCBI Taxonomy" id="1034604"/>
    <lineage>
        <taxon>Eukaryota</taxon>
        <taxon>Viridiplantae</taxon>
        <taxon>Chlorophyta</taxon>
        <taxon>core chlorophytes</taxon>
        <taxon>Chlorophyceae</taxon>
        <taxon>CS clade</taxon>
        <taxon>Chlamydomonadales</taxon>
        <taxon>Chlamydomonadaceae</taxon>
        <taxon>Chlamydomonas</taxon>
    </lineage>
</organism>